<organism evidence="4 5">
    <name type="scientific">Acanthosepion pharaonis</name>
    <name type="common">Pharaoh cuttlefish</name>
    <name type="synonym">Sepia pharaonis</name>
    <dbReference type="NCBI Taxonomy" id="158019"/>
    <lineage>
        <taxon>Eukaryota</taxon>
        <taxon>Metazoa</taxon>
        <taxon>Spiralia</taxon>
        <taxon>Lophotrochozoa</taxon>
        <taxon>Mollusca</taxon>
        <taxon>Cephalopoda</taxon>
        <taxon>Coleoidea</taxon>
        <taxon>Decapodiformes</taxon>
        <taxon>Sepiida</taxon>
        <taxon>Sepiina</taxon>
        <taxon>Sepiidae</taxon>
        <taxon>Acanthosepion</taxon>
    </lineage>
</organism>
<accession>A0A812D8L2</accession>
<keyword evidence="2 3" id="KW-0040">ANK repeat</keyword>
<evidence type="ECO:0000256" key="2">
    <source>
        <dbReference type="ARBA" id="ARBA00023043"/>
    </source>
</evidence>
<sequence>MVSLREIQEEIEAIEFEYQYSARSSENNLEQAILSVDVKRVNRILDHGCVLDFETKYGNSVVHLILEVIQKKKSISDDMKDIFNKLLSFDAPVNARDRFGRIPLHLAVRCSSDMTEILLNLGSIVDTQDNAGCTPLMEACMVCGPDTPNVLSHLMKYNCNLNLRDQNGCTALHYICMDQKCDSRIRVQLLLVFLSAGASLNVKDHTDYTPLCRELEGVLAKHSSNQPHTTYDLSLMTQLIYGGATLNFHNQRLRLWLQNAMQGNKHLLYAIVDILVLALRHSVLVRLLKYSLHVQNIVDEDLRDVTNNLKCLTNSPTNLQVICLAYIRDLLKKKLFPRVQQLDIPVKLKNLLLLGH</sequence>
<dbReference type="Gene3D" id="1.25.40.20">
    <property type="entry name" value="Ankyrin repeat-containing domain"/>
    <property type="match status" value="1"/>
</dbReference>
<dbReference type="Pfam" id="PF00023">
    <property type="entry name" value="Ank"/>
    <property type="match status" value="1"/>
</dbReference>
<evidence type="ECO:0000313" key="4">
    <source>
        <dbReference type="EMBL" id="CAE1291761.1"/>
    </source>
</evidence>
<comment type="caution">
    <text evidence="4">The sequence shown here is derived from an EMBL/GenBank/DDBJ whole genome shotgun (WGS) entry which is preliminary data.</text>
</comment>
<dbReference type="AlphaFoldDB" id="A0A812D8L2"/>
<evidence type="ECO:0000256" key="1">
    <source>
        <dbReference type="ARBA" id="ARBA00022737"/>
    </source>
</evidence>
<reference evidence="4" key="1">
    <citation type="submission" date="2021-01" db="EMBL/GenBank/DDBJ databases">
        <authorList>
            <person name="Li R."/>
            <person name="Bekaert M."/>
        </authorList>
    </citation>
    <scope>NUCLEOTIDE SEQUENCE</scope>
    <source>
        <strain evidence="4">Farmed</strain>
    </source>
</reference>
<evidence type="ECO:0000313" key="5">
    <source>
        <dbReference type="Proteomes" id="UP000597762"/>
    </source>
</evidence>
<keyword evidence="1" id="KW-0677">Repeat</keyword>
<dbReference type="InterPro" id="IPR002110">
    <property type="entry name" value="Ankyrin_rpt"/>
</dbReference>
<dbReference type="SMART" id="SM00248">
    <property type="entry name" value="ANK"/>
    <property type="match status" value="4"/>
</dbReference>
<dbReference type="PANTHER" id="PTHR24126">
    <property type="entry name" value="ANKYRIN REPEAT, PH AND SEC7 DOMAIN CONTAINING PROTEIN SECG-RELATED"/>
    <property type="match status" value="1"/>
</dbReference>
<feature type="repeat" description="ANK" evidence="3">
    <location>
        <begin position="167"/>
        <end position="205"/>
    </location>
</feature>
<keyword evidence="5" id="KW-1185">Reference proteome</keyword>
<dbReference type="OrthoDB" id="445896at2759"/>
<dbReference type="SUPFAM" id="SSF48403">
    <property type="entry name" value="Ankyrin repeat"/>
    <property type="match status" value="1"/>
</dbReference>
<proteinExistence type="predicted"/>
<dbReference type="PROSITE" id="PS50088">
    <property type="entry name" value="ANK_REPEAT"/>
    <property type="match status" value="1"/>
</dbReference>
<dbReference type="Proteomes" id="UP000597762">
    <property type="component" value="Unassembled WGS sequence"/>
</dbReference>
<name>A0A812D8L2_ACAPH</name>
<dbReference type="Pfam" id="PF12796">
    <property type="entry name" value="Ank_2"/>
    <property type="match status" value="1"/>
</dbReference>
<protein>
    <recommendedName>
        <fullName evidence="6">Ankyrin repeat protein</fullName>
    </recommendedName>
</protein>
<evidence type="ECO:0000256" key="3">
    <source>
        <dbReference type="PROSITE-ProRule" id="PRU00023"/>
    </source>
</evidence>
<dbReference type="EMBL" id="CAHIKZ030002766">
    <property type="protein sequence ID" value="CAE1291761.1"/>
    <property type="molecule type" value="Genomic_DNA"/>
</dbReference>
<dbReference type="InterPro" id="IPR036770">
    <property type="entry name" value="Ankyrin_rpt-contain_sf"/>
</dbReference>
<gene>
    <name evidence="4" type="ORF">SPHA_48907</name>
</gene>
<evidence type="ECO:0008006" key="6">
    <source>
        <dbReference type="Google" id="ProtNLM"/>
    </source>
</evidence>
<dbReference type="PANTHER" id="PTHR24126:SF14">
    <property type="entry name" value="ANK_REP_REGION DOMAIN-CONTAINING PROTEIN"/>
    <property type="match status" value="1"/>
</dbReference>